<comment type="caution">
    <text evidence="4">The sequence shown here is derived from an EMBL/GenBank/DDBJ whole genome shotgun (WGS) entry which is preliminary data.</text>
</comment>
<dbReference type="PANTHER" id="PTHR43674">
    <property type="entry name" value="NITRILASE C965.09-RELATED"/>
    <property type="match status" value="1"/>
</dbReference>
<sequence>MKNRNVAFILILLLSGILSSGIVQAKENVKIAVIGSIPPHFPGTNNPQEIVDKVIQFWEKEFQKVLIQKPDLIVLPEACDRPRGLSPVEQLEYFRQRKNQVLDFFASVAQSNQCYIAFNSKHEVGDKEFLNSSFMLNRQGETIGVYHKNYPTIGEMELGIKAGDEVPVFECDFGTVACAVCFDLNFDELRQKFVAAKPDLILFSSMYHGGLVQSYWAYSCQSYFVGAMGFVQLPSEIRNPLGQVVASSTNYFNYTVGTVNLDYELVHLDYNWEKLVDLKKKYGDAVIINDPGQVGAVLITSEHDKVNVQQMLAEFEIETLDEYFDRSRNFREEPGNKH</sequence>
<dbReference type="PANTHER" id="PTHR43674:SF2">
    <property type="entry name" value="BETA-UREIDOPROPIONASE"/>
    <property type="match status" value="1"/>
</dbReference>
<reference evidence="4 5" key="1">
    <citation type="submission" date="2018-08" db="EMBL/GenBank/DDBJ databases">
        <title>Pallidiluteibacterium maritimus gen. nov., sp. nov., isolated from coastal sediment.</title>
        <authorList>
            <person name="Zhou L.Y."/>
        </authorList>
    </citation>
    <scope>NUCLEOTIDE SEQUENCE [LARGE SCALE GENOMIC DNA]</scope>
    <source>
        <strain evidence="4 5">XSD2</strain>
    </source>
</reference>
<accession>A0A399SW10</accession>
<gene>
    <name evidence="4" type="ORF">D1614_16220</name>
</gene>
<dbReference type="InterPro" id="IPR003010">
    <property type="entry name" value="C-N_Hydrolase"/>
</dbReference>
<name>A0A399SW10_9BACT</name>
<keyword evidence="2" id="KW-0732">Signal</keyword>
<dbReference type="RefSeq" id="WP_119439020.1">
    <property type="nucleotide sequence ID" value="NZ_QWGR01000010.1"/>
</dbReference>
<feature type="domain" description="CN hydrolase" evidence="3">
    <location>
        <begin position="33"/>
        <end position="263"/>
    </location>
</feature>
<dbReference type="PROSITE" id="PS50263">
    <property type="entry name" value="CN_HYDROLASE"/>
    <property type="match status" value="1"/>
</dbReference>
<dbReference type="AlphaFoldDB" id="A0A399SW10"/>
<evidence type="ECO:0000313" key="4">
    <source>
        <dbReference type="EMBL" id="RIJ46979.1"/>
    </source>
</evidence>
<keyword evidence="1 4" id="KW-0378">Hydrolase</keyword>
<proteinExistence type="predicted"/>
<dbReference type="InterPro" id="IPR036526">
    <property type="entry name" value="C-N_Hydrolase_sf"/>
</dbReference>
<dbReference type="CDD" id="cd07197">
    <property type="entry name" value="nitrilase"/>
    <property type="match status" value="1"/>
</dbReference>
<feature type="chain" id="PRO_5017487238" evidence="2">
    <location>
        <begin position="26"/>
        <end position="338"/>
    </location>
</feature>
<evidence type="ECO:0000313" key="5">
    <source>
        <dbReference type="Proteomes" id="UP000265926"/>
    </source>
</evidence>
<dbReference type="EMBL" id="QWGR01000010">
    <property type="protein sequence ID" value="RIJ46979.1"/>
    <property type="molecule type" value="Genomic_DNA"/>
</dbReference>
<dbReference type="OrthoDB" id="9811121at2"/>
<dbReference type="Proteomes" id="UP000265926">
    <property type="component" value="Unassembled WGS sequence"/>
</dbReference>
<organism evidence="4 5">
    <name type="scientific">Maribellus luteus</name>
    <dbReference type="NCBI Taxonomy" id="2305463"/>
    <lineage>
        <taxon>Bacteria</taxon>
        <taxon>Pseudomonadati</taxon>
        <taxon>Bacteroidota</taxon>
        <taxon>Bacteroidia</taxon>
        <taxon>Marinilabiliales</taxon>
        <taxon>Prolixibacteraceae</taxon>
        <taxon>Maribellus</taxon>
    </lineage>
</organism>
<evidence type="ECO:0000256" key="2">
    <source>
        <dbReference type="SAM" id="SignalP"/>
    </source>
</evidence>
<dbReference type="GO" id="GO:0016811">
    <property type="term" value="F:hydrolase activity, acting on carbon-nitrogen (but not peptide) bonds, in linear amides"/>
    <property type="evidence" value="ECO:0007669"/>
    <property type="project" value="UniProtKB-ARBA"/>
</dbReference>
<protein>
    <submittedName>
        <fullName evidence="4">Carbon-nitrogen hydrolase family protein</fullName>
    </submittedName>
</protein>
<dbReference type="Gene3D" id="3.60.110.10">
    <property type="entry name" value="Carbon-nitrogen hydrolase"/>
    <property type="match status" value="1"/>
</dbReference>
<feature type="signal peptide" evidence="2">
    <location>
        <begin position="1"/>
        <end position="25"/>
    </location>
</feature>
<dbReference type="Pfam" id="PF00795">
    <property type="entry name" value="CN_hydrolase"/>
    <property type="match status" value="1"/>
</dbReference>
<evidence type="ECO:0000259" key="3">
    <source>
        <dbReference type="PROSITE" id="PS50263"/>
    </source>
</evidence>
<keyword evidence="5" id="KW-1185">Reference proteome</keyword>
<evidence type="ECO:0000256" key="1">
    <source>
        <dbReference type="ARBA" id="ARBA00022801"/>
    </source>
</evidence>
<dbReference type="SUPFAM" id="SSF56317">
    <property type="entry name" value="Carbon-nitrogen hydrolase"/>
    <property type="match status" value="1"/>
</dbReference>
<dbReference type="InterPro" id="IPR050345">
    <property type="entry name" value="Aliph_Amidase/BUP"/>
</dbReference>